<accession>A0A5N7ATT9</accession>
<dbReference type="Gene3D" id="3.30.559.30">
    <property type="entry name" value="Nonribosomal peptide synthetase, condensation domain"/>
    <property type="match status" value="1"/>
</dbReference>
<reference evidence="1 2" key="1">
    <citation type="submission" date="2019-04" db="EMBL/GenBank/DDBJ databases">
        <title>Friends and foes A comparative genomics studyof 23 Aspergillus species from section Flavi.</title>
        <authorList>
            <consortium name="DOE Joint Genome Institute"/>
            <person name="Kjaerbolling I."/>
            <person name="Vesth T."/>
            <person name="Frisvad J.C."/>
            <person name="Nybo J.L."/>
            <person name="Theobald S."/>
            <person name="Kildgaard S."/>
            <person name="Isbrandt T."/>
            <person name="Kuo A."/>
            <person name="Sato A."/>
            <person name="Lyhne E.K."/>
            <person name="Kogle M.E."/>
            <person name="Wiebenga A."/>
            <person name="Kun R.S."/>
            <person name="Lubbers R.J."/>
            <person name="Makela M.R."/>
            <person name="Barry K."/>
            <person name="Chovatia M."/>
            <person name="Clum A."/>
            <person name="Daum C."/>
            <person name="Haridas S."/>
            <person name="He G."/>
            <person name="LaButti K."/>
            <person name="Lipzen A."/>
            <person name="Mondo S."/>
            <person name="Riley R."/>
            <person name="Salamov A."/>
            <person name="Simmons B.A."/>
            <person name="Magnuson J.K."/>
            <person name="Henrissat B."/>
            <person name="Mortensen U.H."/>
            <person name="Larsen T.O."/>
            <person name="Devries R.P."/>
            <person name="Grigoriev I.V."/>
            <person name="Machida M."/>
            <person name="Baker S.E."/>
            <person name="Andersen M.R."/>
        </authorList>
    </citation>
    <scope>NUCLEOTIDE SEQUENCE [LARGE SCALE GENOMIC DNA]</scope>
    <source>
        <strain evidence="1 2">IBT 29228</strain>
    </source>
</reference>
<gene>
    <name evidence="1" type="ORF">BDV26DRAFT_302070</name>
</gene>
<dbReference type="OrthoDB" id="2548233at2759"/>
<dbReference type="EMBL" id="ML736366">
    <property type="protein sequence ID" value="KAE8372288.1"/>
    <property type="molecule type" value="Genomic_DNA"/>
</dbReference>
<dbReference type="Gene3D" id="3.30.559.10">
    <property type="entry name" value="Chloramphenicol acetyltransferase-like domain"/>
    <property type="match status" value="1"/>
</dbReference>
<proteinExistence type="predicted"/>
<name>A0A5N7ATT9_9EURO</name>
<dbReference type="InterPro" id="IPR023213">
    <property type="entry name" value="CAT-like_dom_sf"/>
</dbReference>
<dbReference type="PANTHER" id="PTHR42034:SF1">
    <property type="entry name" value="CONDENSATION DOMAIN-CONTAINING PROTEIN"/>
    <property type="match status" value="1"/>
</dbReference>
<sequence>MGSTVPDSFEWKETKPGRWERDVDEAEQFYTSLAKAYEGTGRTFFAMTGFISVFVPAEGGSSSRETESKAEEALRKAWLRLRYDHPTIASRVVFDVKEKKCKKIYPMFTEASSQEDWLKDTFQILSPGMSGLEWCNSDPPVPEFPTLFLIKSPSSADGAFRADVVLRAHHDIIDGMGTLMLFNNLFAHAAEIYKLGAGYIAPNFGGEWANLSPPLRVAAGIPKNLQPAQEDLIHDIIHSNESFKKDIEIASLPFHRDQMRPGKHQRVAINLSVDQTKQLLDKCREAGLSITHAYHTAIAVTVQGMQERHADERKVRYINYSLINERGHCSNPYSTSAHPASVYHSVSGRSLIIDLNVLASQDTADVTSANANDNTEFMSIAHTVRNFYLGIRDDKEHIFLVPSYWTMSTIPYPTDGATPPVPARNDNPSVSISSLGVLDKVIAPTHGPFQLDNPWVTGEELGTGLGLFLGTWKDRVTLSTAYNDAWHDKDEAIAFLERCNQTTLQALGVQ</sequence>
<protein>
    <recommendedName>
        <fullName evidence="3">Alcohol acetyltransferase</fullName>
    </recommendedName>
</protein>
<dbReference type="Proteomes" id="UP000326198">
    <property type="component" value="Unassembled WGS sequence"/>
</dbReference>
<evidence type="ECO:0008006" key="3">
    <source>
        <dbReference type="Google" id="ProtNLM"/>
    </source>
</evidence>
<evidence type="ECO:0000313" key="1">
    <source>
        <dbReference type="EMBL" id="KAE8372288.1"/>
    </source>
</evidence>
<evidence type="ECO:0000313" key="2">
    <source>
        <dbReference type="Proteomes" id="UP000326198"/>
    </source>
</evidence>
<keyword evidence="2" id="KW-1185">Reference proteome</keyword>
<organism evidence="1 2">
    <name type="scientific">Aspergillus bertholletiae</name>
    <dbReference type="NCBI Taxonomy" id="1226010"/>
    <lineage>
        <taxon>Eukaryota</taxon>
        <taxon>Fungi</taxon>
        <taxon>Dikarya</taxon>
        <taxon>Ascomycota</taxon>
        <taxon>Pezizomycotina</taxon>
        <taxon>Eurotiomycetes</taxon>
        <taxon>Eurotiomycetidae</taxon>
        <taxon>Eurotiales</taxon>
        <taxon>Aspergillaceae</taxon>
        <taxon>Aspergillus</taxon>
        <taxon>Aspergillus subgen. Circumdati</taxon>
    </lineage>
</organism>
<dbReference type="PANTHER" id="PTHR42034">
    <property type="entry name" value="CHROMOSOME 7, WHOLE GENOME SHOTGUN SEQUENCE-RELATED"/>
    <property type="match status" value="1"/>
</dbReference>
<dbReference type="AlphaFoldDB" id="A0A5N7ATT9"/>